<keyword evidence="12" id="KW-0411">Iron-sulfur</keyword>
<evidence type="ECO:0000256" key="8">
    <source>
        <dbReference type="ARBA" id="ARBA00022801"/>
    </source>
</evidence>
<accession>A0A078ATG6</accession>
<dbReference type="Gene3D" id="3.40.50.300">
    <property type="entry name" value="P-loop containing nucleotide triphosphate hydrolases"/>
    <property type="match status" value="2"/>
</dbReference>
<evidence type="ECO:0000313" key="24">
    <source>
        <dbReference type="EMBL" id="CDW84472.1"/>
    </source>
</evidence>
<feature type="signal peptide" evidence="22">
    <location>
        <begin position="1"/>
        <end position="21"/>
    </location>
</feature>
<evidence type="ECO:0000256" key="10">
    <source>
        <dbReference type="ARBA" id="ARBA00022840"/>
    </source>
</evidence>
<dbReference type="InterPro" id="IPR014013">
    <property type="entry name" value="Helic_SF1/SF2_ATP-bd_DinG/Rad3"/>
</dbReference>
<keyword evidence="9 24" id="KW-0347">Helicase</keyword>
<dbReference type="GO" id="GO:0006289">
    <property type="term" value="P:nucleotide-excision repair"/>
    <property type="evidence" value="ECO:0007669"/>
    <property type="project" value="InterPro"/>
</dbReference>
<dbReference type="GO" id="GO:0006366">
    <property type="term" value="P:transcription by RNA polymerase II"/>
    <property type="evidence" value="ECO:0007669"/>
    <property type="project" value="TreeGrafter"/>
</dbReference>
<keyword evidence="16" id="KW-0234">DNA repair</keyword>
<dbReference type="InParanoid" id="A0A078ATG6"/>
<evidence type="ECO:0000256" key="12">
    <source>
        <dbReference type="ARBA" id="ARBA00023014"/>
    </source>
</evidence>
<evidence type="ECO:0000256" key="1">
    <source>
        <dbReference type="ARBA" id="ARBA00001966"/>
    </source>
</evidence>
<dbReference type="InterPro" id="IPR010643">
    <property type="entry name" value="HBB"/>
</dbReference>
<dbReference type="Pfam" id="PF06733">
    <property type="entry name" value="DEAD_2"/>
    <property type="match status" value="1"/>
</dbReference>
<keyword evidence="14" id="KW-0238">DNA-binding</keyword>
<evidence type="ECO:0000256" key="13">
    <source>
        <dbReference type="ARBA" id="ARBA00023015"/>
    </source>
</evidence>
<keyword evidence="4" id="KW-0004">4Fe-4S</keyword>
<feature type="chain" id="PRO_5001729691" description="DNA 5'-3' helicase" evidence="22">
    <location>
        <begin position="22"/>
        <end position="785"/>
    </location>
</feature>
<dbReference type="PANTHER" id="PTHR11472">
    <property type="entry name" value="DNA REPAIR DEAD HELICASE RAD3/XP-D SUBFAMILY MEMBER"/>
    <property type="match status" value="1"/>
</dbReference>
<dbReference type="PANTHER" id="PTHR11472:SF1">
    <property type="entry name" value="GENERAL TRANSCRIPTION AND DNA REPAIR FACTOR IIH HELICASE SUBUNIT XPD"/>
    <property type="match status" value="1"/>
</dbReference>
<keyword evidence="11" id="KW-0408">Iron</keyword>
<evidence type="ECO:0000256" key="18">
    <source>
        <dbReference type="ARBA" id="ARBA00023242"/>
    </source>
</evidence>
<feature type="domain" description="Helicase ATP-binding" evidence="23">
    <location>
        <begin position="1"/>
        <end position="288"/>
    </location>
</feature>
<dbReference type="CDD" id="cd18788">
    <property type="entry name" value="SF2_C_XPD"/>
    <property type="match status" value="1"/>
</dbReference>
<dbReference type="GO" id="GO:0043139">
    <property type="term" value="F:5'-3' DNA helicase activity"/>
    <property type="evidence" value="ECO:0007669"/>
    <property type="project" value="UniProtKB-EC"/>
</dbReference>
<keyword evidence="25" id="KW-1185">Reference proteome</keyword>
<dbReference type="PROSITE" id="PS51193">
    <property type="entry name" value="HELICASE_ATP_BIND_2"/>
    <property type="match status" value="1"/>
</dbReference>
<evidence type="ECO:0000256" key="21">
    <source>
        <dbReference type="SAM" id="Coils"/>
    </source>
</evidence>
<protein>
    <recommendedName>
        <fullName evidence="19">DNA 5'-3' helicase</fullName>
        <ecNumber evidence="19">5.6.2.3</ecNumber>
    </recommendedName>
</protein>
<comment type="cofactor">
    <cofactor evidence="1">
        <name>[4Fe-4S] cluster</name>
        <dbReference type="ChEBI" id="CHEBI:49883"/>
    </cofactor>
</comment>
<dbReference type="AlphaFoldDB" id="A0A078ATG6"/>
<dbReference type="InterPro" id="IPR006555">
    <property type="entry name" value="ATP-dep_Helicase_C"/>
</dbReference>
<comment type="similarity">
    <text evidence="3">Belongs to the helicase family. RAD3/XPD subfamily.</text>
</comment>
<sequence>MPTGTGKTVCLLSLILSYIKAKKPNYKLIYCTRTIVEMEKTLEELKFILDQRDQDFSSESMDDGVFSEQEMEALKSPVLALCLSSRRNMCIHKEVSKDDDRERVDSKCRQLTASWVREEALQKRSQDNLFLQTEATGGKMMTNLVTDIEDLYKNNRLCQFYENFWNKADSFSIPKGVYTLDDLRQFGGKNKMCPYFLARHFLLQANIIVYNYAYMLDPKISNLVSKELQKECVIVFDECHNIDNACIEAFSLNINRKTLELASNNLRRLEEMVKAEKQSSTSRLQQEYEKLIKGLVFENNQTINLSEKELLSHPLLEQDVLKEAVPGSIRKAEHFINFLRRIIVCLKEELKSREVKIQTPLQLMYTFQDKYFLDQRSLKFAHDRLSSLMNTLQIAAVDEFQPINIVADFATLLSTYYKGFTVIIEPYPQDNMIYDPLLQFYCLDASIATKPLFARFRNVILTSGTISPLEIYPKMLDFQPKVMKAFKIFLPRNAIQPLIVTKGVDQLQISSKFDERENQGNIRNYGNLLIELSSVVPDGIVCFFTSYKYMEHIIIKWDEMGILQKVRENKLIYIETKDHFETILALENYKQACDNGRGAVFFSIARGKVSEGVDFAGHYGRCVIMFGIPYQNTLSRNLKARMQFLKENFAIRENDFLTFDAMRQCSQCVGRVLRSKYDYGLMIFADKRYSRSDKQDKFPIWIRDQLTLDNQNISVDIAINKANSFFKEMGQPFIMPLSMLYNSDQLMKMNQQIMAKKSSQSKHISNGVIQATTGAMQMIQINNDF</sequence>
<proteinExistence type="inferred from homology"/>
<dbReference type="FunFam" id="3.40.50.300:FF:000128">
    <property type="entry name" value="Putative DNA repair helicase RAD3"/>
    <property type="match status" value="1"/>
</dbReference>
<evidence type="ECO:0000256" key="14">
    <source>
        <dbReference type="ARBA" id="ARBA00023125"/>
    </source>
</evidence>
<dbReference type="NCBIfam" id="TIGR00604">
    <property type="entry name" value="rad3"/>
    <property type="match status" value="1"/>
</dbReference>
<dbReference type="GO" id="GO:0005634">
    <property type="term" value="C:nucleus"/>
    <property type="evidence" value="ECO:0007669"/>
    <property type="project" value="UniProtKB-SubCell"/>
</dbReference>
<evidence type="ECO:0000256" key="16">
    <source>
        <dbReference type="ARBA" id="ARBA00023204"/>
    </source>
</evidence>
<keyword evidence="17" id="KW-0413">Isomerase</keyword>
<dbReference type="GO" id="GO:0051539">
    <property type="term" value="F:4 iron, 4 sulfur cluster binding"/>
    <property type="evidence" value="ECO:0007669"/>
    <property type="project" value="UniProtKB-KW"/>
</dbReference>
<dbReference type="FunCoup" id="A0A078ATG6">
    <property type="interactions" value="490"/>
</dbReference>
<evidence type="ECO:0000256" key="15">
    <source>
        <dbReference type="ARBA" id="ARBA00023163"/>
    </source>
</evidence>
<dbReference type="SMART" id="SM00488">
    <property type="entry name" value="DEXDc2"/>
    <property type="match status" value="1"/>
</dbReference>
<keyword evidence="10" id="KW-0067">ATP-binding</keyword>
<dbReference type="OrthoDB" id="272481at2759"/>
<evidence type="ECO:0000259" key="23">
    <source>
        <dbReference type="PROSITE" id="PS51193"/>
    </source>
</evidence>
<keyword evidence="5" id="KW-0479">Metal-binding</keyword>
<dbReference type="EC" id="5.6.2.3" evidence="19"/>
<dbReference type="InterPro" id="IPR010614">
    <property type="entry name" value="RAD3-like_helicase_DEAD"/>
</dbReference>
<organism evidence="24 25">
    <name type="scientific">Stylonychia lemnae</name>
    <name type="common">Ciliate</name>
    <dbReference type="NCBI Taxonomy" id="5949"/>
    <lineage>
        <taxon>Eukaryota</taxon>
        <taxon>Sar</taxon>
        <taxon>Alveolata</taxon>
        <taxon>Ciliophora</taxon>
        <taxon>Intramacronucleata</taxon>
        <taxon>Spirotrichea</taxon>
        <taxon>Stichotrichia</taxon>
        <taxon>Sporadotrichida</taxon>
        <taxon>Oxytrichidae</taxon>
        <taxon>Stylonychinae</taxon>
        <taxon>Stylonychia</taxon>
    </lineage>
</organism>
<evidence type="ECO:0000256" key="2">
    <source>
        <dbReference type="ARBA" id="ARBA00004123"/>
    </source>
</evidence>
<dbReference type="GO" id="GO:0005524">
    <property type="term" value="F:ATP binding"/>
    <property type="evidence" value="ECO:0007669"/>
    <property type="project" value="UniProtKB-KW"/>
</dbReference>
<evidence type="ECO:0000256" key="22">
    <source>
        <dbReference type="SAM" id="SignalP"/>
    </source>
</evidence>
<dbReference type="FunFam" id="1.10.275.40:FF:000001">
    <property type="entry name" value="DNA repair helicase (Rad3)"/>
    <property type="match status" value="1"/>
</dbReference>
<evidence type="ECO:0000256" key="3">
    <source>
        <dbReference type="ARBA" id="ARBA00009146"/>
    </source>
</evidence>
<keyword evidence="8" id="KW-0378">Hydrolase</keyword>
<keyword evidence="13" id="KW-0805">Transcription regulation</keyword>
<evidence type="ECO:0000256" key="7">
    <source>
        <dbReference type="ARBA" id="ARBA00022763"/>
    </source>
</evidence>
<evidence type="ECO:0000256" key="5">
    <source>
        <dbReference type="ARBA" id="ARBA00022723"/>
    </source>
</evidence>
<dbReference type="InterPro" id="IPR013020">
    <property type="entry name" value="Rad3/Chl1-like"/>
</dbReference>
<dbReference type="InterPro" id="IPR027417">
    <property type="entry name" value="P-loop_NTPase"/>
</dbReference>
<evidence type="ECO:0000256" key="20">
    <source>
        <dbReference type="ARBA" id="ARBA00048954"/>
    </source>
</evidence>
<dbReference type="InterPro" id="IPR001945">
    <property type="entry name" value="RAD3/XPD"/>
</dbReference>
<evidence type="ECO:0000256" key="9">
    <source>
        <dbReference type="ARBA" id="ARBA00022806"/>
    </source>
</evidence>
<name>A0A078ATG6_STYLE</name>
<reference evidence="24 25" key="1">
    <citation type="submission" date="2014-06" db="EMBL/GenBank/DDBJ databases">
        <authorList>
            <person name="Swart Estienne"/>
        </authorList>
    </citation>
    <scope>NUCLEOTIDE SEQUENCE [LARGE SCALE GENOMIC DNA]</scope>
    <source>
        <strain evidence="24 25">130c</strain>
    </source>
</reference>
<dbReference type="GO" id="GO:0046872">
    <property type="term" value="F:metal ion binding"/>
    <property type="evidence" value="ECO:0007669"/>
    <property type="project" value="UniProtKB-KW"/>
</dbReference>
<dbReference type="OMA" id="WQTMGIL"/>
<dbReference type="PRINTS" id="PR00852">
    <property type="entry name" value="XRODRMPGMNTD"/>
</dbReference>
<dbReference type="GO" id="GO:0003684">
    <property type="term" value="F:damaged DNA binding"/>
    <property type="evidence" value="ECO:0007669"/>
    <property type="project" value="TreeGrafter"/>
</dbReference>
<evidence type="ECO:0000256" key="17">
    <source>
        <dbReference type="ARBA" id="ARBA00023235"/>
    </source>
</evidence>
<dbReference type="EMBL" id="CCKQ01012831">
    <property type="protein sequence ID" value="CDW84472.1"/>
    <property type="molecule type" value="Genomic_DNA"/>
</dbReference>
<dbReference type="SUPFAM" id="SSF52540">
    <property type="entry name" value="P-loop containing nucleoside triphosphate hydrolases"/>
    <property type="match status" value="1"/>
</dbReference>
<dbReference type="InterPro" id="IPR006554">
    <property type="entry name" value="Helicase-like_DEXD_c2"/>
</dbReference>
<dbReference type="GO" id="GO:0016818">
    <property type="term" value="F:hydrolase activity, acting on acid anhydrides, in phosphorus-containing anhydrides"/>
    <property type="evidence" value="ECO:0007669"/>
    <property type="project" value="InterPro"/>
</dbReference>
<dbReference type="Pfam" id="PF06777">
    <property type="entry name" value="HBB"/>
    <property type="match status" value="1"/>
</dbReference>
<keyword evidence="18" id="KW-0539">Nucleus</keyword>
<gene>
    <name evidence="24" type="primary">Contig11640.g12464</name>
    <name evidence="24" type="ORF">STYLEM_13535</name>
</gene>
<dbReference type="InterPro" id="IPR045028">
    <property type="entry name" value="DinG/Rad3-like"/>
</dbReference>
<dbReference type="Proteomes" id="UP000039865">
    <property type="component" value="Unassembled WGS sequence"/>
</dbReference>
<keyword evidence="6" id="KW-0547">Nucleotide-binding</keyword>
<keyword evidence="22" id="KW-0732">Signal</keyword>
<comment type="subcellular location">
    <subcellularLocation>
        <location evidence="2">Nucleus</location>
    </subcellularLocation>
</comment>
<keyword evidence="15" id="KW-0804">Transcription</keyword>
<comment type="catalytic activity">
    <reaction evidence="20">
        <text>ATP + H2O = ADP + phosphate + H(+)</text>
        <dbReference type="Rhea" id="RHEA:13065"/>
        <dbReference type="ChEBI" id="CHEBI:15377"/>
        <dbReference type="ChEBI" id="CHEBI:15378"/>
        <dbReference type="ChEBI" id="CHEBI:30616"/>
        <dbReference type="ChEBI" id="CHEBI:43474"/>
        <dbReference type="ChEBI" id="CHEBI:456216"/>
        <dbReference type="EC" id="5.6.2.3"/>
    </reaction>
</comment>
<keyword evidence="7" id="KW-0227">DNA damage</keyword>
<evidence type="ECO:0000256" key="11">
    <source>
        <dbReference type="ARBA" id="ARBA00023004"/>
    </source>
</evidence>
<keyword evidence="21" id="KW-0175">Coiled coil</keyword>
<evidence type="ECO:0000256" key="4">
    <source>
        <dbReference type="ARBA" id="ARBA00022485"/>
    </source>
</evidence>
<dbReference type="SMART" id="SM00491">
    <property type="entry name" value="HELICc2"/>
    <property type="match status" value="1"/>
</dbReference>
<evidence type="ECO:0000256" key="6">
    <source>
        <dbReference type="ARBA" id="ARBA00022741"/>
    </source>
</evidence>
<dbReference type="FunFam" id="3.40.50.300:FF:000135">
    <property type="entry name" value="DNA repair helicase RAD3, putative"/>
    <property type="match status" value="1"/>
</dbReference>
<evidence type="ECO:0000256" key="19">
    <source>
        <dbReference type="ARBA" id="ARBA00044969"/>
    </source>
</evidence>
<dbReference type="Pfam" id="PF13307">
    <property type="entry name" value="Helicase_C_2"/>
    <property type="match status" value="1"/>
</dbReference>
<evidence type="ECO:0000313" key="25">
    <source>
        <dbReference type="Proteomes" id="UP000039865"/>
    </source>
</evidence>
<feature type="coiled-coil region" evidence="21">
    <location>
        <begin position="252"/>
        <end position="279"/>
    </location>
</feature>
<dbReference type="GO" id="GO:0045951">
    <property type="term" value="P:positive regulation of mitotic recombination"/>
    <property type="evidence" value="ECO:0007669"/>
    <property type="project" value="TreeGrafter"/>
</dbReference>